<dbReference type="AlphaFoldDB" id="A0A4R1QNQ3"/>
<proteinExistence type="predicted"/>
<dbReference type="InterPro" id="IPR014710">
    <property type="entry name" value="RmlC-like_jellyroll"/>
</dbReference>
<keyword evidence="2 5" id="KW-0238">DNA-binding</keyword>
<dbReference type="Gene3D" id="1.10.10.60">
    <property type="entry name" value="Homeodomain-like"/>
    <property type="match status" value="2"/>
</dbReference>
<name>A0A4R1QNQ3_9FIRM</name>
<dbReference type="PRINTS" id="PR00032">
    <property type="entry name" value="HTHARAC"/>
</dbReference>
<dbReference type="PANTHER" id="PTHR43280:SF28">
    <property type="entry name" value="HTH-TYPE TRANSCRIPTIONAL ACTIVATOR RHAS"/>
    <property type="match status" value="1"/>
</dbReference>
<dbReference type="PANTHER" id="PTHR43280">
    <property type="entry name" value="ARAC-FAMILY TRANSCRIPTIONAL REGULATOR"/>
    <property type="match status" value="1"/>
</dbReference>
<dbReference type="SMART" id="SM00342">
    <property type="entry name" value="HTH_ARAC"/>
    <property type="match status" value="1"/>
</dbReference>
<dbReference type="InterPro" id="IPR020449">
    <property type="entry name" value="Tscrpt_reg_AraC-type_HTH"/>
</dbReference>
<dbReference type="Proteomes" id="UP000295718">
    <property type="component" value="Unassembled WGS sequence"/>
</dbReference>
<dbReference type="GO" id="GO:0043565">
    <property type="term" value="F:sequence-specific DNA binding"/>
    <property type="evidence" value="ECO:0007669"/>
    <property type="project" value="InterPro"/>
</dbReference>
<dbReference type="SUPFAM" id="SSF51182">
    <property type="entry name" value="RmlC-like cupins"/>
    <property type="match status" value="1"/>
</dbReference>
<dbReference type="GO" id="GO:0003700">
    <property type="term" value="F:DNA-binding transcription factor activity"/>
    <property type="evidence" value="ECO:0007669"/>
    <property type="project" value="InterPro"/>
</dbReference>
<dbReference type="Gene3D" id="2.60.120.10">
    <property type="entry name" value="Jelly Rolls"/>
    <property type="match status" value="1"/>
</dbReference>
<organism evidence="5 6">
    <name type="scientific">Kineothrix alysoides</name>
    <dbReference type="NCBI Taxonomy" id="1469948"/>
    <lineage>
        <taxon>Bacteria</taxon>
        <taxon>Bacillati</taxon>
        <taxon>Bacillota</taxon>
        <taxon>Clostridia</taxon>
        <taxon>Lachnospirales</taxon>
        <taxon>Lachnospiraceae</taxon>
        <taxon>Kineothrix</taxon>
    </lineage>
</organism>
<dbReference type="InterPro" id="IPR018062">
    <property type="entry name" value="HTH_AraC-typ_CS"/>
</dbReference>
<sequence>MEKFRLFLDNNLKERNTTDKYSFPFRVGYERLSNYEQDSFPIHWHPEVEFTYVTEGCMEYQANDNLYKISAGNGIFTNSNVLHTARTAGAEADCSYIAFVLNPVIIFGYEDSLIFNRYVNPIYTEPELFSKYLGGDSPFGKQMISLLLEAAELQDQAKIGYELLLAEKLCSLWFLLFQELQPFLNQKETGTATDINRLKTAIGFIQSHYSEDISLQDIAGSCHISKSECCHLFKRTLRQTPFTYLLNYRIQKSLPLLLSGGQSMTEIAVEIGFHGSSYFAETFKKIMSCSPSDYRKTHSK</sequence>
<dbReference type="CDD" id="cd02208">
    <property type="entry name" value="cupin_RmlC-like"/>
    <property type="match status" value="1"/>
</dbReference>
<dbReference type="STRING" id="1469948.GCA_000732725_04124"/>
<dbReference type="InterPro" id="IPR011051">
    <property type="entry name" value="RmlC_Cupin_sf"/>
</dbReference>
<accession>A0A4R1QNQ3</accession>
<gene>
    <name evidence="5" type="ORF">EDD76_1158</name>
</gene>
<dbReference type="Pfam" id="PF07883">
    <property type="entry name" value="Cupin_2"/>
    <property type="match status" value="1"/>
</dbReference>
<keyword evidence="6" id="KW-1185">Reference proteome</keyword>
<dbReference type="InterPro" id="IPR013096">
    <property type="entry name" value="Cupin_2"/>
</dbReference>
<comment type="caution">
    <text evidence="5">The sequence shown here is derived from an EMBL/GenBank/DDBJ whole genome shotgun (WGS) entry which is preliminary data.</text>
</comment>
<dbReference type="OrthoDB" id="9778008at2"/>
<keyword evidence="3" id="KW-0804">Transcription</keyword>
<dbReference type="Pfam" id="PF12833">
    <property type="entry name" value="HTH_18"/>
    <property type="match status" value="1"/>
</dbReference>
<dbReference type="PROSITE" id="PS00041">
    <property type="entry name" value="HTH_ARAC_FAMILY_1"/>
    <property type="match status" value="1"/>
</dbReference>
<reference evidence="5 6" key="1">
    <citation type="submission" date="2019-03" db="EMBL/GenBank/DDBJ databases">
        <title>Genomic Encyclopedia of Type Strains, Phase IV (KMG-IV): sequencing the most valuable type-strain genomes for metagenomic binning, comparative biology and taxonomic classification.</title>
        <authorList>
            <person name="Goeker M."/>
        </authorList>
    </citation>
    <scope>NUCLEOTIDE SEQUENCE [LARGE SCALE GENOMIC DNA]</scope>
    <source>
        <strain evidence="5 6">DSM 100556</strain>
    </source>
</reference>
<dbReference type="SUPFAM" id="SSF46689">
    <property type="entry name" value="Homeodomain-like"/>
    <property type="match status" value="2"/>
</dbReference>
<evidence type="ECO:0000256" key="2">
    <source>
        <dbReference type="ARBA" id="ARBA00023125"/>
    </source>
</evidence>
<protein>
    <submittedName>
        <fullName evidence="5">AraC-like DNA-binding protein</fullName>
    </submittedName>
</protein>
<feature type="domain" description="HTH araC/xylS-type" evidence="4">
    <location>
        <begin position="199"/>
        <end position="297"/>
    </location>
</feature>
<dbReference type="InterPro" id="IPR009057">
    <property type="entry name" value="Homeodomain-like_sf"/>
</dbReference>
<dbReference type="PROSITE" id="PS01124">
    <property type="entry name" value="HTH_ARAC_FAMILY_2"/>
    <property type="match status" value="1"/>
</dbReference>
<keyword evidence="1" id="KW-0805">Transcription regulation</keyword>
<evidence type="ECO:0000259" key="4">
    <source>
        <dbReference type="PROSITE" id="PS01124"/>
    </source>
</evidence>
<evidence type="ECO:0000256" key="1">
    <source>
        <dbReference type="ARBA" id="ARBA00023015"/>
    </source>
</evidence>
<dbReference type="InterPro" id="IPR018060">
    <property type="entry name" value="HTH_AraC"/>
</dbReference>
<evidence type="ECO:0000313" key="5">
    <source>
        <dbReference type="EMBL" id="TCL55376.1"/>
    </source>
</evidence>
<dbReference type="RefSeq" id="WP_035316014.1">
    <property type="nucleotide sequence ID" value="NZ_JPNB01000003.1"/>
</dbReference>
<dbReference type="EMBL" id="SLUO01000015">
    <property type="protein sequence ID" value="TCL55376.1"/>
    <property type="molecule type" value="Genomic_DNA"/>
</dbReference>
<evidence type="ECO:0000256" key="3">
    <source>
        <dbReference type="ARBA" id="ARBA00023163"/>
    </source>
</evidence>
<evidence type="ECO:0000313" key="6">
    <source>
        <dbReference type="Proteomes" id="UP000295718"/>
    </source>
</evidence>